<reference evidence="2" key="1">
    <citation type="submission" date="2021-10" db="EMBL/GenBank/DDBJ databases">
        <title>Tropical sea cucumber genome reveals ecological adaptation and Cuvierian tubules defense mechanism.</title>
        <authorList>
            <person name="Chen T."/>
        </authorList>
    </citation>
    <scope>NUCLEOTIDE SEQUENCE</scope>
    <source>
        <strain evidence="2">Nanhai2018</strain>
        <tissue evidence="2">Muscle</tissue>
    </source>
</reference>
<proteinExistence type="predicted"/>
<feature type="chain" id="PRO_5040378421" evidence="1">
    <location>
        <begin position="25"/>
        <end position="192"/>
    </location>
</feature>
<evidence type="ECO:0000313" key="2">
    <source>
        <dbReference type="EMBL" id="KAJ8051078.1"/>
    </source>
</evidence>
<name>A0A9Q1CTD9_HOLLE</name>
<organism evidence="2 3">
    <name type="scientific">Holothuria leucospilota</name>
    <name type="common">Black long sea cucumber</name>
    <name type="synonym">Mertensiothuria leucospilota</name>
    <dbReference type="NCBI Taxonomy" id="206669"/>
    <lineage>
        <taxon>Eukaryota</taxon>
        <taxon>Metazoa</taxon>
        <taxon>Echinodermata</taxon>
        <taxon>Eleutherozoa</taxon>
        <taxon>Echinozoa</taxon>
        <taxon>Holothuroidea</taxon>
        <taxon>Aspidochirotacea</taxon>
        <taxon>Aspidochirotida</taxon>
        <taxon>Holothuriidae</taxon>
        <taxon>Holothuria</taxon>
    </lineage>
</organism>
<keyword evidence="1" id="KW-0732">Signal</keyword>
<dbReference type="AlphaFoldDB" id="A0A9Q1CTD9"/>
<evidence type="ECO:0000256" key="1">
    <source>
        <dbReference type="SAM" id="SignalP"/>
    </source>
</evidence>
<dbReference type="Proteomes" id="UP001152320">
    <property type="component" value="Chromosome 1"/>
</dbReference>
<accession>A0A9Q1CTD9</accession>
<sequence length="192" mass="21487">MENSRLHLMALLATCLLLTRYCLSAEDKEPCNSPQNGTIGGVGIIQCLFKCGDYKLIVWSYAEGDTEPLVRYGDSVLQSPGHENNSYSLRIDGSLLIIDAASRTGSKKYKVETFDSDGHPNQSQIVEYHFMGESTAMHHRTTVSPITCPIIDTPSSGKFQSNVMLHFIASNHDGNFFFRMYKLKKYSVEFSD</sequence>
<feature type="signal peptide" evidence="1">
    <location>
        <begin position="1"/>
        <end position="24"/>
    </location>
</feature>
<gene>
    <name evidence="2" type="ORF">HOLleu_04513</name>
</gene>
<dbReference type="EMBL" id="JAIZAY010000001">
    <property type="protein sequence ID" value="KAJ8051078.1"/>
    <property type="molecule type" value="Genomic_DNA"/>
</dbReference>
<comment type="caution">
    <text evidence="2">The sequence shown here is derived from an EMBL/GenBank/DDBJ whole genome shotgun (WGS) entry which is preliminary data.</text>
</comment>
<keyword evidence="3" id="KW-1185">Reference proteome</keyword>
<evidence type="ECO:0000313" key="3">
    <source>
        <dbReference type="Proteomes" id="UP001152320"/>
    </source>
</evidence>
<protein>
    <submittedName>
        <fullName evidence="2">Uncharacterized protein</fullName>
    </submittedName>
</protein>